<keyword evidence="2" id="KW-1185">Reference proteome</keyword>
<dbReference type="Gene3D" id="1.20.1250.20">
    <property type="entry name" value="MFS general substrate transporter like domains"/>
    <property type="match status" value="1"/>
</dbReference>
<keyword evidence="1" id="KW-1133">Transmembrane helix</keyword>
<dbReference type="Proteomes" id="UP000694865">
    <property type="component" value="Unplaced"/>
</dbReference>
<feature type="transmembrane region" description="Helical" evidence="1">
    <location>
        <begin position="295"/>
        <end position="314"/>
    </location>
</feature>
<feature type="transmembrane region" description="Helical" evidence="1">
    <location>
        <begin position="112"/>
        <end position="134"/>
    </location>
</feature>
<dbReference type="InterPro" id="IPR036259">
    <property type="entry name" value="MFS_trans_sf"/>
</dbReference>
<gene>
    <name evidence="3" type="primary">LOC100370679</name>
</gene>
<dbReference type="RefSeq" id="XP_006822547.1">
    <property type="nucleotide sequence ID" value="XM_006822484.1"/>
</dbReference>
<dbReference type="PANTHER" id="PTHR23516:SF23">
    <property type="entry name" value="MOLYBDATE-ANION TRANSPORTER"/>
    <property type="match status" value="1"/>
</dbReference>
<organism evidence="2 3">
    <name type="scientific">Saccoglossus kowalevskii</name>
    <name type="common">Acorn worm</name>
    <dbReference type="NCBI Taxonomy" id="10224"/>
    <lineage>
        <taxon>Eukaryota</taxon>
        <taxon>Metazoa</taxon>
        <taxon>Hemichordata</taxon>
        <taxon>Enteropneusta</taxon>
        <taxon>Harrimaniidae</taxon>
        <taxon>Saccoglossus</taxon>
    </lineage>
</organism>
<protein>
    <submittedName>
        <fullName evidence="3">Molybdate-anion transporter-like</fullName>
    </submittedName>
</protein>
<evidence type="ECO:0000313" key="2">
    <source>
        <dbReference type="Proteomes" id="UP000694865"/>
    </source>
</evidence>
<reference evidence="3" key="1">
    <citation type="submission" date="2025-08" db="UniProtKB">
        <authorList>
            <consortium name="RefSeq"/>
        </authorList>
    </citation>
    <scope>IDENTIFICATION</scope>
    <source>
        <tissue evidence="3">Testes</tissue>
    </source>
</reference>
<feature type="transmembrane region" description="Helical" evidence="1">
    <location>
        <begin position="146"/>
        <end position="169"/>
    </location>
</feature>
<evidence type="ECO:0000313" key="3">
    <source>
        <dbReference type="RefSeq" id="XP_006822547.1"/>
    </source>
</evidence>
<dbReference type="SUPFAM" id="SSF103473">
    <property type="entry name" value="MFS general substrate transporter"/>
    <property type="match status" value="1"/>
</dbReference>
<feature type="transmembrane region" description="Helical" evidence="1">
    <location>
        <begin position="242"/>
        <end position="259"/>
    </location>
</feature>
<dbReference type="GeneID" id="100370679"/>
<evidence type="ECO:0000256" key="1">
    <source>
        <dbReference type="SAM" id="Phobius"/>
    </source>
</evidence>
<dbReference type="PANTHER" id="PTHR23516">
    <property type="entry name" value="SAM (S-ADENOSYL METHIONINE) TRANSPORTER"/>
    <property type="match status" value="1"/>
</dbReference>
<name>A0ABM0MRA6_SACKO</name>
<feature type="transmembrane region" description="Helical" evidence="1">
    <location>
        <begin position="69"/>
        <end position="91"/>
    </location>
</feature>
<dbReference type="Pfam" id="PF05631">
    <property type="entry name" value="MFS_5"/>
    <property type="match status" value="1"/>
</dbReference>
<keyword evidence="1" id="KW-0812">Transmembrane</keyword>
<feature type="transmembrane region" description="Helical" evidence="1">
    <location>
        <begin position="271"/>
        <end position="289"/>
    </location>
</feature>
<keyword evidence="1" id="KW-0472">Membrane</keyword>
<proteinExistence type="predicted"/>
<sequence>MKGKSSWKPAEYWDEIGGGKERRIKRMKGSENLGCTGMGYENAGSGRRANCIIYGILYGLSCVTKHFPYFHILMIGRILGGTATSILFSAFESWLVYEHNSRGFDSELLSTVFSHATLGNSLVAIGSGIVAQVFADNFGFVAPFDLSLTVLVIMCVFLVTTWTENYGDATGNVMSSMKSALISIKQDRKILCLGLIQSLFEGSMYTFVLEWTPALTPPDPPEVPAGLEVAADDEVSSTIPHGWIFANFMVAIMIGSSLFKILCKYSSPESFMRLVLFIGAISLVVPIVLPNNKEYIFAGFIVFEVCVGIFWPAMGTMRGQYVPEATLCQVQFMLNSWKSSPPPVPNEALRSQSNLALLPMKRTDFTIPAVCSALIRAAEILFCAGGGGGGEL</sequence>
<dbReference type="InterPro" id="IPR008509">
    <property type="entry name" value="MOT2/MFSD5"/>
</dbReference>
<accession>A0ABM0MRA6</accession>